<dbReference type="Gene3D" id="2.60.120.620">
    <property type="entry name" value="q2cbj1_9rhob like domain"/>
    <property type="match status" value="1"/>
</dbReference>
<dbReference type="OrthoDB" id="2328924at2759"/>
<reference evidence="2 3" key="1">
    <citation type="submission" date="2017-05" db="EMBL/GenBank/DDBJ databases">
        <title>Draft genome sequence of Elsinoe australis.</title>
        <authorList>
            <person name="Cheng Q."/>
        </authorList>
    </citation>
    <scope>NUCLEOTIDE SEQUENCE [LARGE SCALE GENOMIC DNA]</scope>
    <source>
        <strain evidence="2 3">NL1</strain>
    </source>
</reference>
<dbReference type="SUPFAM" id="SSF51197">
    <property type="entry name" value="Clavaminate synthase-like"/>
    <property type="match status" value="1"/>
</dbReference>
<protein>
    <submittedName>
        <fullName evidence="2">Myosin-2</fullName>
    </submittedName>
</protein>
<evidence type="ECO:0000313" key="2">
    <source>
        <dbReference type="EMBL" id="PSK53933.1"/>
    </source>
</evidence>
<dbReference type="InterPro" id="IPR008775">
    <property type="entry name" value="Phytyl_CoA_dOase-like"/>
</dbReference>
<evidence type="ECO:0000256" key="1">
    <source>
        <dbReference type="SAM" id="MobiDB-lite"/>
    </source>
</evidence>
<accession>A0A2P8A0D3</accession>
<dbReference type="Proteomes" id="UP000243723">
    <property type="component" value="Unassembled WGS sequence"/>
</dbReference>
<dbReference type="PANTHER" id="PTHR40128:SF1">
    <property type="entry name" value="PHYTANOYL-COA HYDROXYLASE"/>
    <property type="match status" value="1"/>
</dbReference>
<dbReference type="STRING" id="40998.A0A2P8A0D3"/>
<feature type="region of interest" description="Disordered" evidence="1">
    <location>
        <begin position="1"/>
        <end position="36"/>
    </location>
</feature>
<dbReference type="Pfam" id="PF05721">
    <property type="entry name" value="PhyH"/>
    <property type="match status" value="1"/>
</dbReference>
<dbReference type="AlphaFoldDB" id="A0A2P8A0D3"/>
<sequence length="345" mass="38292">MPHAESPKATPAAPAREAGQHVSTPSTEELPPLHVNDGILDTSDIARLRPSYPNEPLSTLRARYAEDGYLFMKGIIPRNAVLSARESYFRFLAPSGVTSPTSAPVDGIFNSTRSKSDFPGIGTAVAGDNRDLPFVKLALQAHEQDWYAEDFCKHPALSGFVSYLTGWGDKVQGFKRTLLRNNVPGQKAIGVHYDQIFLRHGEPNSVTAWVPMGDVRVEGGGLIYLEKGHTLGEEQEAKFFEEANRKGMSEEERNFAFNSNMAASGLLDEGSGPKEYGKRFGRRWLVTDYEAGDVVLHSPFSIHASTVNHDPEGRIRLGTDIRFVDKTSNWDTRWGRDFYKFDDGL</sequence>
<gene>
    <name evidence="2" type="ORF">B9Z65_7739</name>
</gene>
<keyword evidence="3" id="KW-1185">Reference proteome</keyword>
<dbReference type="PANTHER" id="PTHR40128">
    <property type="entry name" value="EXPRESSED PROTEIN"/>
    <property type="match status" value="1"/>
</dbReference>
<name>A0A2P8A0D3_9PEZI</name>
<proteinExistence type="predicted"/>
<comment type="caution">
    <text evidence="2">The sequence shown here is derived from an EMBL/GenBank/DDBJ whole genome shotgun (WGS) entry which is preliminary data.</text>
</comment>
<organism evidence="2 3">
    <name type="scientific">Elsinoe australis</name>
    <dbReference type="NCBI Taxonomy" id="40998"/>
    <lineage>
        <taxon>Eukaryota</taxon>
        <taxon>Fungi</taxon>
        <taxon>Dikarya</taxon>
        <taxon>Ascomycota</taxon>
        <taxon>Pezizomycotina</taxon>
        <taxon>Dothideomycetes</taxon>
        <taxon>Dothideomycetidae</taxon>
        <taxon>Myriangiales</taxon>
        <taxon>Elsinoaceae</taxon>
        <taxon>Elsinoe</taxon>
    </lineage>
</organism>
<evidence type="ECO:0000313" key="3">
    <source>
        <dbReference type="Proteomes" id="UP000243723"/>
    </source>
</evidence>
<dbReference type="EMBL" id="NHZQ01000087">
    <property type="protein sequence ID" value="PSK53933.1"/>
    <property type="molecule type" value="Genomic_DNA"/>
</dbReference>